<name>A0AAV7VEE3_PLEWA</name>
<gene>
    <name evidence="1" type="ORF">NDU88_003520</name>
</gene>
<dbReference type="Proteomes" id="UP001066276">
    <property type="component" value="Chromosome 2_1"/>
</dbReference>
<comment type="caution">
    <text evidence="1">The sequence shown here is derived from an EMBL/GenBank/DDBJ whole genome shotgun (WGS) entry which is preliminary data.</text>
</comment>
<protein>
    <submittedName>
        <fullName evidence="1">Uncharacterized protein</fullName>
    </submittedName>
</protein>
<feature type="non-terminal residue" evidence="1">
    <location>
        <position position="1"/>
    </location>
</feature>
<evidence type="ECO:0000313" key="2">
    <source>
        <dbReference type="Proteomes" id="UP001066276"/>
    </source>
</evidence>
<keyword evidence="2" id="KW-1185">Reference proteome</keyword>
<dbReference type="AlphaFoldDB" id="A0AAV7VEE3"/>
<dbReference type="EMBL" id="JANPWB010000003">
    <property type="protein sequence ID" value="KAJ1199687.1"/>
    <property type="molecule type" value="Genomic_DNA"/>
</dbReference>
<sequence>HTMACVDELEKEKKAEKADVNKISTKKETNATKNYSLEYEEGKGDLTMVTRYKDT</sequence>
<accession>A0AAV7VEE3</accession>
<reference evidence="1" key="1">
    <citation type="journal article" date="2022" name="bioRxiv">
        <title>Sequencing and chromosome-scale assembly of the giantPleurodeles waltlgenome.</title>
        <authorList>
            <person name="Brown T."/>
            <person name="Elewa A."/>
            <person name="Iarovenko S."/>
            <person name="Subramanian E."/>
            <person name="Araus A.J."/>
            <person name="Petzold A."/>
            <person name="Susuki M."/>
            <person name="Suzuki K.-i.T."/>
            <person name="Hayashi T."/>
            <person name="Toyoda A."/>
            <person name="Oliveira C."/>
            <person name="Osipova E."/>
            <person name="Leigh N.D."/>
            <person name="Simon A."/>
            <person name="Yun M.H."/>
        </authorList>
    </citation>
    <scope>NUCLEOTIDE SEQUENCE</scope>
    <source>
        <strain evidence="1">20211129_DDA</strain>
        <tissue evidence="1">Liver</tissue>
    </source>
</reference>
<feature type="non-terminal residue" evidence="1">
    <location>
        <position position="55"/>
    </location>
</feature>
<organism evidence="1 2">
    <name type="scientific">Pleurodeles waltl</name>
    <name type="common">Iberian ribbed newt</name>
    <dbReference type="NCBI Taxonomy" id="8319"/>
    <lineage>
        <taxon>Eukaryota</taxon>
        <taxon>Metazoa</taxon>
        <taxon>Chordata</taxon>
        <taxon>Craniata</taxon>
        <taxon>Vertebrata</taxon>
        <taxon>Euteleostomi</taxon>
        <taxon>Amphibia</taxon>
        <taxon>Batrachia</taxon>
        <taxon>Caudata</taxon>
        <taxon>Salamandroidea</taxon>
        <taxon>Salamandridae</taxon>
        <taxon>Pleurodelinae</taxon>
        <taxon>Pleurodeles</taxon>
    </lineage>
</organism>
<evidence type="ECO:0000313" key="1">
    <source>
        <dbReference type="EMBL" id="KAJ1199687.1"/>
    </source>
</evidence>
<proteinExistence type="predicted"/>